<dbReference type="GO" id="GO:0016787">
    <property type="term" value="F:hydrolase activity"/>
    <property type="evidence" value="ECO:0007669"/>
    <property type="project" value="UniProtKB-KW"/>
</dbReference>
<dbReference type="EMBL" id="CP047591">
    <property type="protein sequence ID" value="QHI73155.1"/>
    <property type="molecule type" value="Genomic_DNA"/>
</dbReference>
<evidence type="ECO:0000313" key="7">
    <source>
        <dbReference type="Proteomes" id="UP000463883"/>
    </source>
</evidence>
<dbReference type="RefSeq" id="WP_162362921.1">
    <property type="nucleotide sequence ID" value="NZ_CP047591.1"/>
</dbReference>
<dbReference type="AlphaFoldDB" id="A0A6P1MQ86"/>
<evidence type="ECO:0000313" key="6">
    <source>
        <dbReference type="EMBL" id="QHI73155.1"/>
    </source>
</evidence>
<organism evidence="6 7">
    <name type="scientific">Aminipila terrae</name>
    <dbReference type="NCBI Taxonomy" id="2697030"/>
    <lineage>
        <taxon>Bacteria</taxon>
        <taxon>Bacillati</taxon>
        <taxon>Bacillota</taxon>
        <taxon>Clostridia</taxon>
        <taxon>Peptostreptococcales</taxon>
        <taxon>Anaerovoracaceae</taxon>
        <taxon>Aminipila</taxon>
    </lineage>
</organism>
<dbReference type="SMART" id="SM00849">
    <property type="entry name" value="Lactamase_B"/>
    <property type="match status" value="1"/>
</dbReference>
<dbReference type="CDD" id="cd06262">
    <property type="entry name" value="metallo-hydrolase-like_MBL-fold"/>
    <property type="match status" value="1"/>
</dbReference>
<protein>
    <submittedName>
        <fullName evidence="6">MBL fold metallo-hydrolase</fullName>
    </submittedName>
</protein>
<dbReference type="SUPFAM" id="SSF56281">
    <property type="entry name" value="Metallo-hydrolase/oxidoreductase"/>
    <property type="match status" value="1"/>
</dbReference>
<dbReference type="Pfam" id="PF00753">
    <property type="entry name" value="Lactamase_B"/>
    <property type="match status" value="1"/>
</dbReference>
<proteinExistence type="predicted"/>
<dbReference type="InterPro" id="IPR001279">
    <property type="entry name" value="Metallo-B-lactamas"/>
</dbReference>
<keyword evidence="7" id="KW-1185">Reference proteome</keyword>
<name>A0A6P1MQ86_9FIRM</name>
<dbReference type="InterPro" id="IPR036866">
    <property type="entry name" value="RibonucZ/Hydroxyglut_hydro"/>
</dbReference>
<evidence type="ECO:0000256" key="4">
    <source>
        <dbReference type="ARBA" id="ARBA00022833"/>
    </source>
</evidence>
<reference evidence="6 7" key="1">
    <citation type="submission" date="2020-01" db="EMBL/GenBank/DDBJ databases">
        <title>Genomic analysis of Aminipila sp. CBA3637.</title>
        <authorList>
            <person name="Kim Y.B."/>
            <person name="Roh S.W."/>
        </authorList>
    </citation>
    <scope>NUCLEOTIDE SEQUENCE [LARGE SCALE GENOMIC DNA]</scope>
    <source>
        <strain evidence="6 7">CBA3637</strain>
    </source>
</reference>
<dbReference type="Gene3D" id="3.60.15.10">
    <property type="entry name" value="Ribonuclease Z/Hydroxyacylglutathione hydrolase-like"/>
    <property type="match status" value="1"/>
</dbReference>
<keyword evidence="4" id="KW-0862">Zinc</keyword>
<dbReference type="Proteomes" id="UP000463883">
    <property type="component" value="Chromosome"/>
</dbReference>
<dbReference type="GO" id="GO:0046872">
    <property type="term" value="F:metal ion binding"/>
    <property type="evidence" value="ECO:0007669"/>
    <property type="project" value="UniProtKB-KW"/>
</dbReference>
<dbReference type="KEGG" id="amic:Ami3637_12785"/>
<evidence type="ECO:0000256" key="2">
    <source>
        <dbReference type="ARBA" id="ARBA00022723"/>
    </source>
</evidence>
<evidence type="ECO:0000256" key="1">
    <source>
        <dbReference type="ARBA" id="ARBA00001947"/>
    </source>
</evidence>
<dbReference type="InterPro" id="IPR051453">
    <property type="entry name" value="MBL_Glyoxalase_II"/>
</dbReference>
<accession>A0A6P1MQ86</accession>
<keyword evidence="2" id="KW-0479">Metal-binding</keyword>
<dbReference type="PANTHER" id="PTHR46233">
    <property type="entry name" value="HYDROXYACYLGLUTATHIONE HYDROLASE GLOC"/>
    <property type="match status" value="1"/>
</dbReference>
<keyword evidence="3 6" id="KW-0378">Hydrolase</keyword>
<dbReference type="PANTHER" id="PTHR46233:SF3">
    <property type="entry name" value="HYDROXYACYLGLUTATHIONE HYDROLASE GLOC"/>
    <property type="match status" value="1"/>
</dbReference>
<sequence length="196" mass="22526">MRIKRIVGGNLESNGYIIFQKNGGNCFVIDPGYNADKFVKQIKEEKLKLTGILLTHHHYDHTGAVERLRELKECPVYMHWGDLDMYKSKVDVTMEHGMTLDLDGEEIIVLHTPGHTEGSVCFYSVKSRLAFTGDTVFNTDLGRTDLKDGSDYKMENSIKEIINKWENDITIYPGHGDSCNMKFIRRYNREFLDIIG</sequence>
<evidence type="ECO:0000256" key="3">
    <source>
        <dbReference type="ARBA" id="ARBA00022801"/>
    </source>
</evidence>
<feature type="domain" description="Metallo-beta-lactamase" evidence="5">
    <location>
        <begin position="12"/>
        <end position="175"/>
    </location>
</feature>
<evidence type="ECO:0000259" key="5">
    <source>
        <dbReference type="SMART" id="SM00849"/>
    </source>
</evidence>
<gene>
    <name evidence="6" type="ORF">Ami3637_12785</name>
</gene>
<comment type="cofactor">
    <cofactor evidence="1">
        <name>Zn(2+)</name>
        <dbReference type="ChEBI" id="CHEBI:29105"/>
    </cofactor>
</comment>